<evidence type="ECO:0000313" key="2">
    <source>
        <dbReference type="EMBL" id="KAK3357927.1"/>
    </source>
</evidence>
<dbReference type="PANTHER" id="PTHR43798">
    <property type="entry name" value="MONOACYLGLYCEROL LIPASE"/>
    <property type="match status" value="1"/>
</dbReference>
<protein>
    <submittedName>
        <fullName evidence="2">Alpha/Beta hydrolase protein</fullName>
    </submittedName>
</protein>
<dbReference type="EMBL" id="JAUIQD010000003">
    <property type="protein sequence ID" value="KAK3357927.1"/>
    <property type="molecule type" value="Genomic_DNA"/>
</dbReference>
<gene>
    <name evidence="2" type="ORF">B0T25DRAFT_540571</name>
</gene>
<dbReference type="Pfam" id="PF12697">
    <property type="entry name" value="Abhydrolase_6"/>
    <property type="match status" value="1"/>
</dbReference>
<sequence length="314" mass="35125">MYYDAFIANDGTSLAFQTSLQLNPPSPKPHLSYTRCILLLHGFSGSSTYFTRNTPTLSTHHWVVASDLRGHGRSGHSAGGYHVARLAMDLHNLLEHLRTVTDTPNIDFIPVGCSIGAAVLWTYIELFGGCTPFTGMLFVDQAPLQDRSPFFGWHEGRAHTGCYDEVTMTNAQSAWIEQPAAAARGLVAECLGYRFLPRDEEVGVEQRRADEEFFVGISALCDGRWLARLIADHTRYDHREALELIAVPTVVMMGKRSGCFTREGMLETARRIRGVESMSDKVVVSEFEGGHWLFYEEAGRFNKELLEFVDSLEP</sequence>
<dbReference type="InterPro" id="IPR050266">
    <property type="entry name" value="AB_hydrolase_sf"/>
</dbReference>
<name>A0AAJ0MGP7_9PEZI</name>
<reference evidence="2" key="2">
    <citation type="submission" date="2023-06" db="EMBL/GenBank/DDBJ databases">
        <authorList>
            <consortium name="Lawrence Berkeley National Laboratory"/>
            <person name="Haridas S."/>
            <person name="Hensen N."/>
            <person name="Bonometti L."/>
            <person name="Westerberg I."/>
            <person name="Brannstrom I.O."/>
            <person name="Guillou S."/>
            <person name="Cros-Aarteil S."/>
            <person name="Calhoun S."/>
            <person name="Kuo A."/>
            <person name="Mondo S."/>
            <person name="Pangilinan J."/>
            <person name="Riley R."/>
            <person name="Labutti K."/>
            <person name="Andreopoulos B."/>
            <person name="Lipzen A."/>
            <person name="Chen C."/>
            <person name="Yanf M."/>
            <person name="Daum C."/>
            <person name="Ng V."/>
            <person name="Clum A."/>
            <person name="Steindorff A."/>
            <person name="Ohm R."/>
            <person name="Martin F."/>
            <person name="Silar P."/>
            <person name="Natvig D."/>
            <person name="Lalanne C."/>
            <person name="Gautier V."/>
            <person name="Ament-Velasquez S.L."/>
            <person name="Kruys A."/>
            <person name="Hutchinson M.I."/>
            <person name="Powell A.J."/>
            <person name="Barry K."/>
            <person name="Miller A.N."/>
            <person name="Grigoriev I.V."/>
            <person name="Debuchy R."/>
            <person name="Gladieux P."/>
            <person name="Thoren M.H."/>
            <person name="Johannesson H."/>
        </authorList>
    </citation>
    <scope>NUCLEOTIDE SEQUENCE</scope>
    <source>
        <strain evidence="2">CBS 955.72</strain>
    </source>
</reference>
<dbReference type="SUPFAM" id="SSF53474">
    <property type="entry name" value="alpha/beta-Hydrolases"/>
    <property type="match status" value="1"/>
</dbReference>
<dbReference type="Proteomes" id="UP001275084">
    <property type="component" value="Unassembled WGS sequence"/>
</dbReference>
<reference evidence="2" key="1">
    <citation type="journal article" date="2023" name="Mol. Phylogenet. Evol.">
        <title>Genome-scale phylogeny and comparative genomics of the fungal order Sordariales.</title>
        <authorList>
            <person name="Hensen N."/>
            <person name="Bonometti L."/>
            <person name="Westerberg I."/>
            <person name="Brannstrom I.O."/>
            <person name="Guillou S."/>
            <person name="Cros-Aarteil S."/>
            <person name="Calhoun S."/>
            <person name="Haridas S."/>
            <person name="Kuo A."/>
            <person name="Mondo S."/>
            <person name="Pangilinan J."/>
            <person name="Riley R."/>
            <person name="LaButti K."/>
            <person name="Andreopoulos B."/>
            <person name="Lipzen A."/>
            <person name="Chen C."/>
            <person name="Yan M."/>
            <person name="Daum C."/>
            <person name="Ng V."/>
            <person name="Clum A."/>
            <person name="Steindorff A."/>
            <person name="Ohm R.A."/>
            <person name="Martin F."/>
            <person name="Silar P."/>
            <person name="Natvig D.O."/>
            <person name="Lalanne C."/>
            <person name="Gautier V."/>
            <person name="Ament-Velasquez S.L."/>
            <person name="Kruys A."/>
            <person name="Hutchinson M.I."/>
            <person name="Powell A.J."/>
            <person name="Barry K."/>
            <person name="Miller A.N."/>
            <person name="Grigoriev I.V."/>
            <person name="Debuchy R."/>
            <person name="Gladieux P."/>
            <person name="Hiltunen Thoren M."/>
            <person name="Johannesson H."/>
        </authorList>
    </citation>
    <scope>NUCLEOTIDE SEQUENCE</scope>
    <source>
        <strain evidence="2">CBS 955.72</strain>
    </source>
</reference>
<keyword evidence="3" id="KW-1185">Reference proteome</keyword>
<feature type="domain" description="AB hydrolase-1" evidence="1">
    <location>
        <begin position="37"/>
        <end position="302"/>
    </location>
</feature>
<dbReference type="Gene3D" id="3.40.50.1820">
    <property type="entry name" value="alpha/beta hydrolase"/>
    <property type="match status" value="1"/>
</dbReference>
<accession>A0AAJ0MGP7</accession>
<evidence type="ECO:0000259" key="1">
    <source>
        <dbReference type="Pfam" id="PF12697"/>
    </source>
</evidence>
<dbReference type="InterPro" id="IPR000073">
    <property type="entry name" value="AB_hydrolase_1"/>
</dbReference>
<dbReference type="InterPro" id="IPR029058">
    <property type="entry name" value="AB_hydrolase_fold"/>
</dbReference>
<keyword evidence="2" id="KW-0378">Hydrolase</keyword>
<evidence type="ECO:0000313" key="3">
    <source>
        <dbReference type="Proteomes" id="UP001275084"/>
    </source>
</evidence>
<organism evidence="2 3">
    <name type="scientific">Lasiosphaeria hispida</name>
    <dbReference type="NCBI Taxonomy" id="260671"/>
    <lineage>
        <taxon>Eukaryota</taxon>
        <taxon>Fungi</taxon>
        <taxon>Dikarya</taxon>
        <taxon>Ascomycota</taxon>
        <taxon>Pezizomycotina</taxon>
        <taxon>Sordariomycetes</taxon>
        <taxon>Sordariomycetidae</taxon>
        <taxon>Sordariales</taxon>
        <taxon>Lasiosphaeriaceae</taxon>
        <taxon>Lasiosphaeria</taxon>
    </lineage>
</organism>
<dbReference type="GO" id="GO:0016787">
    <property type="term" value="F:hydrolase activity"/>
    <property type="evidence" value="ECO:0007669"/>
    <property type="project" value="UniProtKB-KW"/>
</dbReference>
<comment type="caution">
    <text evidence="2">The sequence shown here is derived from an EMBL/GenBank/DDBJ whole genome shotgun (WGS) entry which is preliminary data.</text>
</comment>
<dbReference type="AlphaFoldDB" id="A0AAJ0MGP7"/>
<proteinExistence type="predicted"/>